<feature type="non-terminal residue" evidence="8">
    <location>
        <position position="164"/>
    </location>
</feature>
<evidence type="ECO:0000256" key="1">
    <source>
        <dbReference type="ARBA" id="ARBA00022741"/>
    </source>
</evidence>
<keyword evidence="9" id="KW-1185">Reference proteome</keyword>
<dbReference type="Pfam" id="PF00063">
    <property type="entry name" value="Myosin_head"/>
    <property type="match status" value="1"/>
</dbReference>
<reference evidence="8 9" key="1">
    <citation type="submission" date="2019-01" db="EMBL/GenBank/DDBJ databases">
        <authorList>
            <person name="Sayadi A."/>
        </authorList>
    </citation>
    <scope>NUCLEOTIDE SEQUENCE [LARGE SCALE GENOMIC DNA]</scope>
</reference>
<sequence>MGELDPHIFAVAEDAYAELERARRDQSIIVSGESGAGKTVSAKYVMRYFAAIGGEGKQHYDDDGGGRGGLGAGGEETQIERKVLASSPIMEAIGNAKTTRNDNSSRFGKFIELRFNNQFHINGASMRTYLLEKSRVVFQAPDERNYHIFYQLCAARDRLKHLSL</sequence>
<dbReference type="Gene3D" id="3.40.850.10">
    <property type="entry name" value="Kinesin motor domain"/>
    <property type="match status" value="1"/>
</dbReference>
<comment type="caution">
    <text evidence="6">Lacks conserved residue(s) required for the propagation of feature annotation.</text>
</comment>
<evidence type="ECO:0000256" key="3">
    <source>
        <dbReference type="ARBA" id="ARBA00023123"/>
    </source>
</evidence>
<dbReference type="GO" id="GO:0016020">
    <property type="term" value="C:membrane"/>
    <property type="evidence" value="ECO:0007669"/>
    <property type="project" value="TreeGrafter"/>
</dbReference>
<feature type="binding site" evidence="6">
    <location>
        <begin position="32"/>
        <end position="39"/>
    </location>
    <ligand>
        <name>ATP</name>
        <dbReference type="ChEBI" id="CHEBI:30616"/>
    </ligand>
</feature>
<dbReference type="OrthoDB" id="6108017at2759"/>
<dbReference type="InterPro" id="IPR001609">
    <property type="entry name" value="Myosin_head_motor_dom-like"/>
</dbReference>
<dbReference type="PANTHER" id="PTHR13140:SF706">
    <property type="entry name" value="DILUTE CLASS UNCONVENTIONAL MYOSIN, ISOFORM C"/>
    <property type="match status" value="1"/>
</dbReference>
<evidence type="ECO:0000259" key="7">
    <source>
        <dbReference type="PROSITE" id="PS51456"/>
    </source>
</evidence>
<evidence type="ECO:0000256" key="4">
    <source>
        <dbReference type="ARBA" id="ARBA00023175"/>
    </source>
</evidence>
<evidence type="ECO:0000256" key="5">
    <source>
        <dbReference type="ARBA" id="ARBA00023203"/>
    </source>
</evidence>
<organism evidence="8 9">
    <name type="scientific">Callosobruchus maculatus</name>
    <name type="common">Southern cowpea weevil</name>
    <name type="synonym">Pulse bruchid</name>
    <dbReference type="NCBI Taxonomy" id="64391"/>
    <lineage>
        <taxon>Eukaryota</taxon>
        <taxon>Metazoa</taxon>
        <taxon>Ecdysozoa</taxon>
        <taxon>Arthropoda</taxon>
        <taxon>Hexapoda</taxon>
        <taxon>Insecta</taxon>
        <taxon>Pterygota</taxon>
        <taxon>Neoptera</taxon>
        <taxon>Endopterygota</taxon>
        <taxon>Coleoptera</taxon>
        <taxon>Polyphaga</taxon>
        <taxon>Cucujiformia</taxon>
        <taxon>Chrysomeloidea</taxon>
        <taxon>Chrysomelidae</taxon>
        <taxon>Bruchinae</taxon>
        <taxon>Bruchini</taxon>
        <taxon>Callosobruchus</taxon>
    </lineage>
</organism>
<comment type="similarity">
    <text evidence="6">Belongs to the TRAFAC class myosin-kinesin ATPase superfamily. Myosin family.</text>
</comment>
<dbReference type="GO" id="GO:0005524">
    <property type="term" value="F:ATP binding"/>
    <property type="evidence" value="ECO:0007669"/>
    <property type="project" value="UniProtKB-UniRule"/>
</dbReference>
<dbReference type="PANTHER" id="PTHR13140">
    <property type="entry name" value="MYOSIN"/>
    <property type="match status" value="1"/>
</dbReference>
<name>A0A653DXC4_CALMS</name>
<keyword evidence="5 6" id="KW-0009">Actin-binding</keyword>
<dbReference type="PROSITE" id="PS51456">
    <property type="entry name" value="MYOSIN_MOTOR"/>
    <property type="match status" value="1"/>
</dbReference>
<protein>
    <recommendedName>
        <fullName evidence="7">Myosin motor domain-containing protein</fullName>
    </recommendedName>
</protein>
<keyword evidence="2 6" id="KW-0067">ATP-binding</keyword>
<dbReference type="GO" id="GO:0016459">
    <property type="term" value="C:myosin complex"/>
    <property type="evidence" value="ECO:0007669"/>
    <property type="project" value="UniProtKB-KW"/>
</dbReference>
<dbReference type="AlphaFoldDB" id="A0A653DXC4"/>
<keyword evidence="4 6" id="KW-0505">Motor protein</keyword>
<evidence type="ECO:0000313" key="8">
    <source>
        <dbReference type="EMBL" id="VEN64410.1"/>
    </source>
</evidence>
<dbReference type="PRINTS" id="PR00193">
    <property type="entry name" value="MYOSINHEAVY"/>
</dbReference>
<dbReference type="InterPro" id="IPR036961">
    <property type="entry name" value="Kinesin_motor_dom_sf"/>
</dbReference>
<keyword evidence="1 6" id="KW-0547">Nucleotide-binding</keyword>
<dbReference type="SUPFAM" id="SSF52540">
    <property type="entry name" value="P-loop containing nucleoside triphosphate hydrolases"/>
    <property type="match status" value="1"/>
</dbReference>
<proteinExistence type="inferred from homology"/>
<keyword evidence="3 6" id="KW-0518">Myosin</keyword>
<evidence type="ECO:0000256" key="2">
    <source>
        <dbReference type="ARBA" id="ARBA00022840"/>
    </source>
</evidence>
<dbReference type="GO" id="GO:0007015">
    <property type="term" value="P:actin filament organization"/>
    <property type="evidence" value="ECO:0007669"/>
    <property type="project" value="TreeGrafter"/>
</dbReference>
<feature type="domain" description="Myosin motor" evidence="7">
    <location>
        <begin position="1"/>
        <end position="164"/>
    </location>
</feature>
<accession>A0A653DXC4</accession>
<evidence type="ECO:0000256" key="6">
    <source>
        <dbReference type="PROSITE-ProRule" id="PRU00782"/>
    </source>
</evidence>
<evidence type="ECO:0000313" key="9">
    <source>
        <dbReference type="Proteomes" id="UP000410492"/>
    </source>
</evidence>
<dbReference type="InterPro" id="IPR027417">
    <property type="entry name" value="P-loop_NTPase"/>
</dbReference>
<dbReference type="GO" id="GO:0051015">
    <property type="term" value="F:actin filament binding"/>
    <property type="evidence" value="ECO:0007669"/>
    <property type="project" value="TreeGrafter"/>
</dbReference>
<dbReference type="SMART" id="SM00242">
    <property type="entry name" value="MYSc"/>
    <property type="match status" value="1"/>
</dbReference>
<dbReference type="Proteomes" id="UP000410492">
    <property type="component" value="Unassembled WGS sequence"/>
</dbReference>
<gene>
    <name evidence="8" type="ORF">CALMAC_LOCUS20933</name>
</gene>
<dbReference type="EMBL" id="CAACVG010015342">
    <property type="protein sequence ID" value="VEN64410.1"/>
    <property type="molecule type" value="Genomic_DNA"/>
</dbReference>
<dbReference type="GO" id="GO:0000146">
    <property type="term" value="F:microfilament motor activity"/>
    <property type="evidence" value="ECO:0007669"/>
    <property type="project" value="TreeGrafter"/>
</dbReference>
<dbReference type="GO" id="GO:0005737">
    <property type="term" value="C:cytoplasm"/>
    <property type="evidence" value="ECO:0007669"/>
    <property type="project" value="TreeGrafter"/>
</dbReference>